<evidence type="ECO:0000256" key="1">
    <source>
        <dbReference type="ARBA" id="ARBA00022801"/>
    </source>
</evidence>
<keyword evidence="1" id="KW-0378">Hydrolase</keyword>
<dbReference type="PANTHER" id="PTHR48081">
    <property type="entry name" value="AB HYDROLASE SUPERFAMILY PROTEIN C4A8.06C"/>
    <property type="match status" value="1"/>
</dbReference>
<dbReference type="eggNOG" id="COG0657">
    <property type="taxonomic scope" value="Bacteria"/>
</dbReference>
<dbReference type="Pfam" id="PF20434">
    <property type="entry name" value="BD-FAE"/>
    <property type="match status" value="1"/>
</dbReference>
<dbReference type="STRING" id="710696.Intca_3489"/>
<dbReference type="Proteomes" id="UP000008914">
    <property type="component" value="Chromosome"/>
</dbReference>
<dbReference type="GO" id="GO:0016787">
    <property type="term" value="F:hydrolase activity"/>
    <property type="evidence" value="ECO:0007669"/>
    <property type="project" value="UniProtKB-KW"/>
</dbReference>
<dbReference type="Gene3D" id="3.40.50.1820">
    <property type="entry name" value="alpha/beta hydrolase"/>
    <property type="match status" value="1"/>
</dbReference>
<dbReference type="KEGG" id="ica:Intca_3489"/>
<dbReference type="InterPro" id="IPR050300">
    <property type="entry name" value="GDXG_lipolytic_enzyme"/>
</dbReference>
<dbReference type="InterPro" id="IPR049492">
    <property type="entry name" value="BD-FAE-like_dom"/>
</dbReference>
<dbReference type="OrthoDB" id="9803828at2"/>
<dbReference type="InterPro" id="IPR029058">
    <property type="entry name" value="AB_hydrolase_fold"/>
</dbReference>
<dbReference type="SUPFAM" id="SSF53474">
    <property type="entry name" value="alpha/beta-Hydrolases"/>
    <property type="match status" value="1"/>
</dbReference>
<dbReference type="RefSeq" id="WP_013494278.1">
    <property type="nucleotide sequence ID" value="NC_014830.1"/>
</dbReference>
<dbReference type="HOGENOM" id="CLU_012494_4_0_11"/>
<name>E6SG12_INTC7</name>
<dbReference type="EMBL" id="CP002343">
    <property type="protein sequence ID" value="ADU49966.1"/>
    <property type="molecule type" value="Genomic_DNA"/>
</dbReference>
<evidence type="ECO:0000313" key="4">
    <source>
        <dbReference type="Proteomes" id="UP000008914"/>
    </source>
</evidence>
<accession>E6SG12</accession>
<dbReference type="PANTHER" id="PTHR48081:SF13">
    <property type="entry name" value="ALPHA_BETA HYDROLASE"/>
    <property type="match status" value="1"/>
</dbReference>
<protein>
    <submittedName>
        <fullName evidence="3">Esterase</fullName>
    </submittedName>
</protein>
<reference evidence="3 4" key="1">
    <citation type="journal article" date="2010" name="Stand. Genomic Sci.">
        <title>Complete genome sequence of Intrasporangium calvum type strain (7 KIP).</title>
        <authorList>
            <person name="Del Rio T.G."/>
            <person name="Chertkov O."/>
            <person name="Yasawong M."/>
            <person name="Lucas S."/>
            <person name="Deshpande S."/>
            <person name="Cheng J.F."/>
            <person name="Detter C."/>
            <person name="Tapia R."/>
            <person name="Han C."/>
            <person name="Goodwin L."/>
            <person name="Pitluck S."/>
            <person name="Liolios K."/>
            <person name="Ivanova N."/>
            <person name="Mavromatis K."/>
            <person name="Pati A."/>
            <person name="Chen A."/>
            <person name="Palaniappan K."/>
            <person name="Land M."/>
            <person name="Hauser L."/>
            <person name="Chang Y.J."/>
            <person name="Jeffries C.D."/>
            <person name="Rohde M."/>
            <person name="Pukall R."/>
            <person name="Sikorski J."/>
            <person name="Goker M."/>
            <person name="Woyke T."/>
            <person name="Bristow J."/>
            <person name="Eisen J.A."/>
            <person name="Markowitz V."/>
            <person name="Hugenholtz P."/>
            <person name="Kyrpides N.C."/>
            <person name="Klenk H.P."/>
            <person name="Lapidus A."/>
        </authorList>
    </citation>
    <scope>NUCLEOTIDE SEQUENCE [LARGE SCALE GENOMIC DNA]</scope>
    <source>
        <strain evidence="4">ATCC 23552 / DSM 43043 / JCM 3097 / NBRC 12989 / 7 KIP</strain>
    </source>
</reference>
<evidence type="ECO:0000313" key="3">
    <source>
        <dbReference type="EMBL" id="ADU49966.1"/>
    </source>
</evidence>
<gene>
    <name evidence="3" type="ordered locus">Intca_3489</name>
</gene>
<organism evidence="3 4">
    <name type="scientific">Intrasporangium calvum (strain ATCC 23552 / DSM 43043 / JCM 3097 / NBRC 12989 / NCIMB 10167 / NRRL B-3866 / 7 KIP)</name>
    <dbReference type="NCBI Taxonomy" id="710696"/>
    <lineage>
        <taxon>Bacteria</taxon>
        <taxon>Bacillati</taxon>
        <taxon>Actinomycetota</taxon>
        <taxon>Actinomycetes</taxon>
        <taxon>Micrococcales</taxon>
        <taxon>Intrasporangiaceae</taxon>
        <taxon>Intrasporangium</taxon>
    </lineage>
</organism>
<proteinExistence type="predicted"/>
<dbReference type="AlphaFoldDB" id="E6SG12"/>
<sequence>MSQPQTENAHVISAVPGRTNVYVHLDVVYARRGGLDLHLQIIQPSGDAAMLGWEVAFAGRYPCIAFIQGSGWREQALGAAMSYLCRFAERGYVIAIVQYRPSAVAPHPAQVHDAKTAVRWLRQNSDQYGIDPDRITISGDSSGGHTALLVHATDGSAALDEDPEAAPLNLSSAVVFSSPTDLTLMDDDDAVRDLLGGRRPSQAPDDARAACPANHLDRRRRGPVLLVHGTDDEVVACEHSRIYAMALREAGHTCDLVLVEGARHGIWPSLFSPELADIMDEFLSG</sequence>
<evidence type="ECO:0000259" key="2">
    <source>
        <dbReference type="Pfam" id="PF20434"/>
    </source>
</evidence>
<keyword evidence="4" id="KW-1185">Reference proteome</keyword>
<feature type="domain" description="BD-FAE-like" evidence="2">
    <location>
        <begin position="59"/>
        <end position="244"/>
    </location>
</feature>